<organism evidence="4 5">
    <name type="scientific">Leifsonia soli</name>
    <dbReference type="NCBI Taxonomy" id="582665"/>
    <lineage>
        <taxon>Bacteria</taxon>
        <taxon>Bacillati</taxon>
        <taxon>Actinomycetota</taxon>
        <taxon>Actinomycetes</taxon>
        <taxon>Micrococcales</taxon>
        <taxon>Microbacteriaceae</taxon>
        <taxon>Leifsonia</taxon>
    </lineage>
</organism>
<keyword evidence="1 4" id="KW-0808">Transferase</keyword>
<dbReference type="InterPro" id="IPR050832">
    <property type="entry name" value="Bact_Acetyltransf"/>
</dbReference>
<evidence type="ECO:0000256" key="1">
    <source>
        <dbReference type="ARBA" id="ARBA00022679"/>
    </source>
</evidence>
<evidence type="ECO:0000259" key="3">
    <source>
        <dbReference type="PROSITE" id="PS51186"/>
    </source>
</evidence>
<dbReference type="GO" id="GO:0016747">
    <property type="term" value="F:acyltransferase activity, transferring groups other than amino-acyl groups"/>
    <property type="evidence" value="ECO:0007669"/>
    <property type="project" value="InterPro"/>
</dbReference>
<keyword evidence="5" id="KW-1185">Reference proteome</keyword>
<dbReference type="InterPro" id="IPR000182">
    <property type="entry name" value="GNAT_dom"/>
</dbReference>
<gene>
    <name evidence="4" type="ORF">BJ963_001706</name>
</gene>
<dbReference type="InterPro" id="IPR016181">
    <property type="entry name" value="Acyl_CoA_acyltransferase"/>
</dbReference>
<sequence length="172" mass="18654">MGEVGDVALSREPVVVRQAQAADTASMAEVHVRSWQETYRGVMPDAVLDDPDAVARRTRFWNTVLTDSRFSDRVAAVAEVGGAIIGIAMAQPLLSAEPQQLHVLYVLRTHHGTGAGAALLDAVLRSDKPASLWVADPNPRAQAFYRKHGFVADGNAKDEDGVREIRLRRASS</sequence>
<keyword evidence="2" id="KW-0012">Acyltransferase</keyword>
<dbReference type="Pfam" id="PF13673">
    <property type="entry name" value="Acetyltransf_10"/>
    <property type="match status" value="1"/>
</dbReference>
<dbReference type="PANTHER" id="PTHR43877">
    <property type="entry name" value="AMINOALKYLPHOSPHONATE N-ACETYLTRANSFERASE-RELATED-RELATED"/>
    <property type="match status" value="1"/>
</dbReference>
<evidence type="ECO:0000256" key="2">
    <source>
        <dbReference type="ARBA" id="ARBA00023315"/>
    </source>
</evidence>
<reference evidence="4 5" key="1">
    <citation type="submission" date="2020-07" db="EMBL/GenBank/DDBJ databases">
        <title>Sequencing the genomes of 1000 actinobacteria strains.</title>
        <authorList>
            <person name="Klenk H.-P."/>
        </authorList>
    </citation>
    <scope>NUCLEOTIDE SEQUENCE [LARGE SCALE GENOMIC DNA]</scope>
    <source>
        <strain evidence="4 5">DSM 23871</strain>
    </source>
</reference>
<dbReference type="SUPFAM" id="SSF55729">
    <property type="entry name" value="Acyl-CoA N-acyltransferases (Nat)"/>
    <property type="match status" value="1"/>
</dbReference>
<feature type="domain" description="N-acetyltransferase" evidence="3">
    <location>
        <begin position="14"/>
        <end position="169"/>
    </location>
</feature>
<name>A0A852SZ75_9MICO</name>
<dbReference type="PROSITE" id="PS51186">
    <property type="entry name" value="GNAT"/>
    <property type="match status" value="1"/>
</dbReference>
<proteinExistence type="predicted"/>
<dbReference type="Gene3D" id="3.40.630.30">
    <property type="match status" value="1"/>
</dbReference>
<evidence type="ECO:0000313" key="4">
    <source>
        <dbReference type="EMBL" id="NYD74187.1"/>
    </source>
</evidence>
<dbReference type="AlphaFoldDB" id="A0A852SZ75"/>
<protein>
    <submittedName>
        <fullName evidence="4">GNAT superfamily N-acetyltransferase</fullName>
    </submittedName>
</protein>
<comment type="caution">
    <text evidence="4">The sequence shown here is derived from an EMBL/GenBank/DDBJ whole genome shotgun (WGS) entry which is preliminary data.</text>
</comment>
<dbReference type="EMBL" id="JACCBJ010000001">
    <property type="protein sequence ID" value="NYD74187.1"/>
    <property type="molecule type" value="Genomic_DNA"/>
</dbReference>
<dbReference type="Proteomes" id="UP000589620">
    <property type="component" value="Unassembled WGS sequence"/>
</dbReference>
<dbReference type="RefSeq" id="WP_343037245.1">
    <property type="nucleotide sequence ID" value="NZ_BAAAPX010000001.1"/>
</dbReference>
<dbReference type="CDD" id="cd04301">
    <property type="entry name" value="NAT_SF"/>
    <property type="match status" value="1"/>
</dbReference>
<dbReference type="PANTHER" id="PTHR43877:SF1">
    <property type="entry name" value="ACETYLTRANSFERASE"/>
    <property type="match status" value="1"/>
</dbReference>
<evidence type="ECO:0000313" key="5">
    <source>
        <dbReference type="Proteomes" id="UP000589620"/>
    </source>
</evidence>
<accession>A0A852SZ75</accession>